<feature type="transmembrane region" description="Helical" evidence="5">
    <location>
        <begin position="219"/>
        <end position="239"/>
    </location>
</feature>
<dbReference type="AlphaFoldDB" id="A0A3S8RS18"/>
<dbReference type="PANTHER" id="PTHR43027">
    <property type="entry name" value="DOXORUBICIN RESISTANCE ABC TRANSPORTER PERMEASE PROTEIN DRRC-RELATED"/>
    <property type="match status" value="1"/>
</dbReference>
<evidence type="ECO:0000256" key="3">
    <source>
        <dbReference type="ARBA" id="ARBA00022989"/>
    </source>
</evidence>
<feature type="transmembrane region" description="Helical" evidence="5">
    <location>
        <begin position="89"/>
        <end position="111"/>
    </location>
</feature>
<dbReference type="InterPro" id="IPR000412">
    <property type="entry name" value="ABC_2_transport"/>
</dbReference>
<sequence length="259" mass="28400">MITVLTTMLRGMLRDIHTLFWTIAFPIALLIGLGLYLQQPAYSEKLLSGVLTMNVLFGSTMVTAFNVMTHRNRGVYKLLRATPFKTTTFVAAMTGARTILSLIVSAVIIVTGRLMLGVSIRPLNLVLMLIVLLVGTVCFTALGFIAANLSKDESNVNMISNLISFPLLFTSEAFYSLQQAPEWIRIFGSLQPFHYFVKAMNLALAQAQASVLADLGLSLLILAGFTAICLGAAVLTFRWDSEAPSRRRKRTQTTNSSLS</sequence>
<dbReference type="PANTHER" id="PTHR43027:SF1">
    <property type="entry name" value="DOXORUBICIN RESISTANCE ABC TRANSPORTER PERMEASE PROTEIN DRRC-RELATED"/>
    <property type="match status" value="1"/>
</dbReference>
<feature type="transmembrane region" description="Helical" evidence="5">
    <location>
        <begin position="18"/>
        <end position="37"/>
    </location>
</feature>
<dbReference type="PROSITE" id="PS51012">
    <property type="entry name" value="ABC_TM2"/>
    <property type="match status" value="1"/>
</dbReference>
<comment type="caution">
    <text evidence="5">Lacks conserved residue(s) required for the propagation of feature annotation.</text>
</comment>
<accession>A0A3S8RS18</accession>
<dbReference type="GO" id="GO:0140359">
    <property type="term" value="F:ABC-type transporter activity"/>
    <property type="evidence" value="ECO:0007669"/>
    <property type="project" value="InterPro"/>
</dbReference>
<evidence type="ECO:0000313" key="8">
    <source>
        <dbReference type="Proteomes" id="UP000273145"/>
    </source>
</evidence>
<evidence type="ECO:0000256" key="5">
    <source>
        <dbReference type="RuleBase" id="RU361157"/>
    </source>
</evidence>
<evidence type="ECO:0000313" key="7">
    <source>
        <dbReference type="EMBL" id="AZK45781.1"/>
    </source>
</evidence>
<feature type="transmembrane region" description="Helical" evidence="5">
    <location>
        <begin position="49"/>
        <end position="69"/>
    </location>
</feature>
<feature type="transmembrane region" description="Helical" evidence="5">
    <location>
        <begin position="123"/>
        <end position="146"/>
    </location>
</feature>
<name>A0A3S8RS18_9BACL</name>
<dbReference type="KEGG" id="plen:EIM92_05830"/>
<dbReference type="InterPro" id="IPR013525">
    <property type="entry name" value="ABC2_TM"/>
</dbReference>
<reference evidence="7 8" key="1">
    <citation type="submission" date="2018-11" db="EMBL/GenBank/DDBJ databases">
        <title>Genome sequencing of Paenibacillus lentus DSM25539(T).</title>
        <authorList>
            <person name="Kook J.-K."/>
            <person name="Park S.-N."/>
            <person name="Lim Y.K."/>
        </authorList>
    </citation>
    <scope>NUCLEOTIDE SEQUENCE [LARGE SCALE GENOMIC DNA]</scope>
    <source>
        <strain evidence="7 8">DSM 25539</strain>
    </source>
</reference>
<dbReference type="Proteomes" id="UP000273145">
    <property type="component" value="Chromosome"/>
</dbReference>
<evidence type="ECO:0000256" key="2">
    <source>
        <dbReference type="ARBA" id="ARBA00022692"/>
    </source>
</evidence>
<keyword evidence="8" id="KW-1185">Reference proteome</keyword>
<comment type="subcellular location">
    <subcellularLocation>
        <location evidence="5">Cell membrane</location>
        <topology evidence="5">Multi-pass membrane protein</topology>
    </subcellularLocation>
    <subcellularLocation>
        <location evidence="1">Membrane</location>
        <topology evidence="1">Multi-pass membrane protein</topology>
    </subcellularLocation>
</comment>
<keyword evidence="3 5" id="KW-1133">Transmembrane helix</keyword>
<dbReference type="PRINTS" id="PR00164">
    <property type="entry name" value="ABC2TRNSPORT"/>
</dbReference>
<organism evidence="7 8">
    <name type="scientific">Paenibacillus lentus</name>
    <dbReference type="NCBI Taxonomy" id="1338368"/>
    <lineage>
        <taxon>Bacteria</taxon>
        <taxon>Bacillati</taxon>
        <taxon>Bacillota</taxon>
        <taxon>Bacilli</taxon>
        <taxon>Bacillales</taxon>
        <taxon>Paenibacillaceae</taxon>
        <taxon>Paenibacillus</taxon>
    </lineage>
</organism>
<gene>
    <name evidence="7" type="ORF">EIM92_05830</name>
</gene>
<dbReference type="PIRSF" id="PIRSF006648">
    <property type="entry name" value="DrrB"/>
    <property type="match status" value="1"/>
</dbReference>
<dbReference type="InterPro" id="IPR047817">
    <property type="entry name" value="ABC2_TM_bact-type"/>
</dbReference>
<dbReference type="RefSeq" id="WP_125081878.1">
    <property type="nucleotide sequence ID" value="NZ_CP034248.1"/>
</dbReference>
<dbReference type="GO" id="GO:0043190">
    <property type="term" value="C:ATP-binding cassette (ABC) transporter complex"/>
    <property type="evidence" value="ECO:0007669"/>
    <property type="project" value="InterPro"/>
</dbReference>
<evidence type="ECO:0000259" key="6">
    <source>
        <dbReference type="PROSITE" id="PS51012"/>
    </source>
</evidence>
<feature type="domain" description="ABC transmembrane type-2" evidence="6">
    <location>
        <begin position="5"/>
        <end position="240"/>
    </location>
</feature>
<comment type="similarity">
    <text evidence="5">Belongs to the ABC-2 integral membrane protein family.</text>
</comment>
<keyword evidence="2 5" id="KW-0812">Transmembrane</keyword>
<evidence type="ECO:0000256" key="1">
    <source>
        <dbReference type="ARBA" id="ARBA00004141"/>
    </source>
</evidence>
<proteinExistence type="inferred from homology"/>
<dbReference type="OrthoDB" id="9774758at2"/>
<protein>
    <recommendedName>
        <fullName evidence="5">Transport permease protein</fullName>
    </recommendedName>
</protein>
<keyword evidence="5" id="KW-0813">Transport</keyword>
<evidence type="ECO:0000256" key="4">
    <source>
        <dbReference type="ARBA" id="ARBA00023136"/>
    </source>
</evidence>
<dbReference type="Pfam" id="PF01061">
    <property type="entry name" value="ABC2_membrane"/>
    <property type="match status" value="1"/>
</dbReference>
<dbReference type="InterPro" id="IPR052902">
    <property type="entry name" value="ABC-2_transporter"/>
</dbReference>
<keyword evidence="4 5" id="KW-0472">Membrane</keyword>
<keyword evidence="5" id="KW-1003">Cell membrane</keyword>
<dbReference type="EMBL" id="CP034248">
    <property type="protein sequence ID" value="AZK45781.1"/>
    <property type="molecule type" value="Genomic_DNA"/>
</dbReference>